<dbReference type="InterPro" id="IPR043519">
    <property type="entry name" value="NT_sf"/>
</dbReference>
<accession>A0A163DAI4</accession>
<keyword evidence="2" id="KW-1185">Reference proteome</keyword>
<evidence type="ECO:0000313" key="2">
    <source>
        <dbReference type="Proteomes" id="UP000076796"/>
    </source>
</evidence>
<dbReference type="PANTHER" id="PTHR34822">
    <property type="entry name" value="GRPB DOMAIN PROTEIN (AFU_ORTHOLOGUE AFUA_1G01530)"/>
    <property type="match status" value="1"/>
</dbReference>
<dbReference type="RefSeq" id="WP_006210859.1">
    <property type="nucleotide sequence ID" value="NZ_CBCSBX010000001.1"/>
</dbReference>
<dbReference type="STRING" id="59843.A3958_23485"/>
<dbReference type="Proteomes" id="UP000076796">
    <property type="component" value="Unassembled WGS sequence"/>
</dbReference>
<dbReference type="InterPro" id="IPR007344">
    <property type="entry name" value="GrpB/CoaE"/>
</dbReference>
<dbReference type="SUPFAM" id="SSF81301">
    <property type="entry name" value="Nucleotidyltransferase"/>
    <property type="match status" value="1"/>
</dbReference>
<dbReference type="GeneID" id="97555184"/>
<dbReference type="Gene3D" id="3.30.460.10">
    <property type="entry name" value="Beta Polymerase, domain 2"/>
    <property type="match status" value="1"/>
</dbReference>
<gene>
    <name evidence="1" type="ORF">AWU65_00290</name>
</gene>
<dbReference type="Pfam" id="PF04229">
    <property type="entry name" value="GrpB"/>
    <property type="match status" value="1"/>
</dbReference>
<evidence type="ECO:0008006" key="3">
    <source>
        <dbReference type="Google" id="ProtNLM"/>
    </source>
</evidence>
<reference evidence="1" key="1">
    <citation type="journal article" date="2016" name="Genome Announc.">
        <title>Draft genomes of two strains of Paenibacillus glucanolyticus with capability to degrade lignocellulose.</title>
        <authorList>
            <person name="Mathews S.L."/>
            <person name="Pawlak J."/>
            <person name="Grunden A.M."/>
        </authorList>
    </citation>
    <scope>NUCLEOTIDE SEQUENCE [LARGE SCALE GENOMIC DNA]</scope>
    <source>
        <strain evidence="1">SLM1</strain>
    </source>
</reference>
<comment type="caution">
    <text evidence="1">The sequence shown here is derived from an EMBL/GenBank/DDBJ whole genome shotgun (WGS) entry which is preliminary data.</text>
</comment>
<name>A0A163DAI4_9BACL</name>
<dbReference type="KEGG" id="pglu:A3958_23485"/>
<organism evidence="1 2">
    <name type="scientific">Paenibacillus glucanolyticus</name>
    <dbReference type="NCBI Taxonomy" id="59843"/>
    <lineage>
        <taxon>Bacteria</taxon>
        <taxon>Bacillati</taxon>
        <taxon>Bacillota</taxon>
        <taxon>Bacilli</taxon>
        <taxon>Bacillales</taxon>
        <taxon>Paenibacillaceae</taxon>
        <taxon>Paenibacillus</taxon>
    </lineage>
</organism>
<dbReference type="OrthoDB" id="9799092at2"/>
<proteinExistence type="predicted"/>
<sequence length="180" mass="21197">MGEFHQEAWPDWATEKISIAAPDPAWLNKGLHEVAELKQLLAQYGVVQIEHIGSTSIPGMPAKPIIDVMAKIQSFEEIDCIAEMLEVHRWSYVPPELDGRTYRRFFVRVRNDRRECHLHLMLDKEPRWEKQLQFRDRLREQPKWAQQYAELKVKLAQENQDDREAYTAAKTEFIQRVLGS</sequence>
<dbReference type="EMBL" id="LWMH01000003">
    <property type="protein sequence ID" value="KZS43100.1"/>
    <property type="molecule type" value="Genomic_DNA"/>
</dbReference>
<evidence type="ECO:0000313" key="1">
    <source>
        <dbReference type="EMBL" id="KZS43100.1"/>
    </source>
</evidence>
<dbReference type="AlphaFoldDB" id="A0A163DAI4"/>
<dbReference type="PANTHER" id="PTHR34822:SF1">
    <property type="entry name" value="GRPB FAMILY PROTEIN"/>
    <property type="match status" value="1"/>
</dbReference>
<protein>
    <recommendedName>
        <fullName evidence="3">GrpB family protein</fullName>
    </recommendedName>
</protein>